<organism evidence="2 3">
    <name type="scientific">Branchiostoma belcheri</name>
    <name type="common">Amphioxus</name>
    <dbReference type="NCBI Taxonomy" id="7741"/>
    <lineage>
        <taxon>Eukaryota</taxon>
        <taxon>Metazoa</taxon>
        <taxon>Chordata</taxon>
        <taxon>Cephalochordata</taxon>
        <taxon>Leptocardii</taxon>
        <taxon>Amphioxiformes</taxon>
        <taxon>Branchiostomatidae</taxon>
        <taxon>Branchiostoma</taxon>
    </lineage>
</organism>
<evidence type="ECO:0000313" key="2">
    <source>
        <dbReference type="Proteomes" id="UP000515135"/>
    </source>
</evidence>
<sequence>MRPVTVGLVVVCVLVVLVHWHGTSGVFSSGRRRAVVSSRRRAPILVPSTSRRRSLTNRVVRTGVRLVATRLLSSGRRRRSRRYRSNDRQYQEQCQQCTPGYVSFDPVTNKYRLLRYGTEDAQLMKICRSGSAACSGGRCSLNYLYSNGTITDFPDNIGGADPYVGRISNTLESVLICGTLRHAASLQVTLLALAAGAAAMWLARRD</sequence>
<protein>
    <submittedName>
        <fullName evidence="3">Uncharacterized protein LOC109484678</fullName>
    </submittedName>
</protein>
<name>A0A6P4ZQV0_BRABE</name>
<dbReference type="RefSeq" id="XP_019643585.1">
    <property type="nucleotide sequence ID" value="XM_019788026.1"/>
</dbReference>
<dbReference type="AlphaFoldDB" id="A0A6P4ZQV0"/>
<evidence type="ECO:0000313" key="3">
    <source>
        <dbReference type="RefSeq" id="XP_019643585.1"/>
    </source>
</evidence>
<keyword evidence="2" id="KW-1185">Reference proteome</keyword>
<dbReference type="OrthoDB" id="10064271at2759"/>
<accession>A0A6P4ZQV0</accession>
<dbReference type="GeneID" id="109484678"/>
<dbReference type="KEGG" id="bbel:109484678"/>
<evidence type="ECO:0000256" key="1">
    <source>
        <dbReference type="SAM" id="SignalP"/>
    </source>
</evidence>
<dbReference type="Proteomes" id="UP000515135">
    <property type="component" value="Unplaced"/>
</dbReference>
<feature type="signal peptide" evidence="1">
    <location>
        <begin position="1"/>
        <end position="25"/>
    </location>
</feature>
<feature type="chain" id="PRO_5028145099" evidence="1">
    <location>
        <begin position="26"/>
        <end position="206"/>
    </location>
</feature>
<gene>
    <name evidence="3" type="primary">LOC109484678</name>
</gene>
<proteinExistence type="predicted"/>
<keyword evidence="1" id="KW-0732">Signal</keyword>
<reference evidence="3" key="1">
    <citation type="submission" date="2025-08" db="UniProtKB">
        <authorList>
            <consortium name="RefSeq"/>
        </authorList>
    </citation>
    <scope>IDENTIFICATION</scope>
    <source>
        <tissue evidence="3">Gonad</tissue>
    </source>
</reference>